<dbReference type="PROSITE" id="PS00583">
    <property type="entry name" value="PFKB_KINASES_1"/>
    <property type="match status" value="1"/>
</dbReference>
<name>A0A381V4C1_9ZZZZ</name>
<proteinExistence type="predicted"/>
<dbReference type="EMBL" id="UINC01007819">
    <property type="protein sequence ID" value="SVA35226.1"/>
    <property type="molecule type" value="Genomic_DNA"/>
</dbReference>
<dbReference type="InterPro" id="IPR002173">
    <property type="entry name" value="Carboh/pur_kinase_PfkB_CS"/>
</dbReference>
<evidence type="ECO:0000256" key="1">
    <source>
        <dbReference type="ARBA" id="ARBA00022679"/>
    </source>
</evidence>
<dbReference type="GO" id="GO:0016301">
    <property type="term" value="F:kinase activity"/>
    <property type="evidence" value="ECO:0007669"/>
    <property type="project" value="UniProtKB-KW"/>
</dbReference>
<accession>A0A381V4C1</accession>
<reference evidence="4" key="1">
    <citation type="submission" date="2018-05" db="EMBL/GenBank/DDBJ databases">
        <authorList>
            <person name="Lanie J.A."/>
            <person name="Ng W.-L."/>
            <person name="Kazmierczak K.M."/>
            <person name="Andrzejewski T.M."/>
            <person name="Davidsen T.M."/>
            <person name="Wayne K.J."/>
            <person name="Tettelin H."/>
            <person name="Glass J.I."/>
            <person name="Rusch D."/>
            <person name="Podicherti R."/>
            <person name="Tsui H.-C.T."/>
            <person name="Winkler M.E."/>
        </authorList>
    </citation>
    <scope>NUCLEOTIDE SEQUENCE</scope>
</reference>
<keyword evidence="2" id="KW-0418">Kinase</keyword>
<dbReference type="InterPro" id="IPR011611">
    <property type="entry name" value="PfkB_dom"/>
</dbReference>
<dbReference type="Pfam" id="PF00294">
    <property type="entry name" value="PfkB"/>
    <property type="match status" value="1"/>
</dbReference>
<dbReference type="CDD" id="cd01166">
    <property type="entry name" value="KdgK"/>
    <property type="match status" value="1"/>
</dbReference>
<keyword evidence="1" id="KW-0808">Transferase</keyword>
<dbReference type="InterPro" id="IPR029056">
    <property type="entry name" value="Ribokinase-like"/>
</dbReference>
<protein>
    <recommendedName>
        <fullName evidence="3">Carbohydrate kinase PfkB domain-containing protein</fullName>
    </recommendedName>
</protein>
<sequence>MNQADHKTIHCLGGALVDILMKPIGKYPKPHVRSNVFVEEMNFSPGGGATNCALSLAKMGADVTLFSKIGSDHHADYLQRELTEAGVNNMQSLVRSEEHKTSTVFVGVDPDGERTFISYHGALSDFNLADFDEEHLLSAEMLIYPDFFNLPKFDKLDLLALLQKAQQQGTLTLLDETWGILGLEKELLEKTLPYLDFVMPSKDDLQQMYPEYNPEDIANHLISLGARNVILKLGADGVMFVSSNHKFIVPPVTKPNDVVDCTGAGDNFNAGFVFALSRNLSFEKSVEFGNAVAGKAIRQIGSSVEREQLQQLIHESNFFN</sequence>
<dbReference type="PANTHER" id="PTHR10584:SF166">
    <property type="entry name" value="RIBOKINASE"/>
    <property type="match status" value="1"/>
</dbReference>
<gene>
    <name evidence="4" type="ORF">METZ01_LOCUS88080</name>
</gene>
<feature type="domain" description="Carbohydrate kinase PfkB" evidence="3">
    <location>
        <begin position="21"/>
        <end position="303"/>
    </location>
</feature>
<dbReference type="SUPFAM" id="SSF53613">
    <property type="entry name" value="Ribokinase-like"/>
    <property type="match status" value="1"/>
</dbReference>
<evidence type="ECO:0000256" key="2">
    <source>
        <dbReference type="ARBA" id="ARBA00022777"/>
    </source>
</evidence>
<evidence type="ECO:0000259" key="3">
    <source>
        <dbReference type="Pfam" id="PF00294"/>
    </source>
</evidence>
<dbReference type="PANTHER" id="PTHR10584">
    <property type="entry name" value="SUGAR KINASE"/>
    <property type="match status" value="1"/>
</dbReference>
<dbReference type="AlphaFoldDB" id="A0A381V4C1"/>
<evidence type="ECO:0000313" key="4">
    <source>
        <dbReference type="EMBL" id="SVA35226.1"/>
    </source>
</evidence>
<dbReference type="Gene3D" id="3.40.1190.20">
    <property type="match status" value="1"/>
</dbReference>
<organism evidence="4">
    <name type="scientific">marine metagenome</name>
    <dbReference type="NCBI Taxonomy" id="408172"/>
    <lineage>
        <taxon>unclassified sequences</taxon>
        <taxon>metagenomes</taxon>
        <taxon>ecological metagenomes</taxon>
    </lineage>
</organism>